<comment type="similarity">
    <text evidence="1">Belongs to the universal stress protein A family.</text>
</comment>
<accession>A0A1G7DCJ2</accession>
<proteinExistence type="inferred from homology"/>
<reference evidence="3 4" key="1">
    <citation type="submission" date="2016-10" db="EMBL/GenBank/DDBJ databases">
        <authorList>
            <person name="de Groot N.N."/>
        </authorList>
    </citation>
    <scope>NUCLEOTIDE SEQUENCE [LARGE SCALE GENOMIC DNA]</scope>
    <source>
        <strain evidence="3 4">DSM 23421</strain>
    </source>
</reference>
<dbReference type="AlphaFoldDB" id="A0A1G7DCJ2"/>
<dbReference type="InterPro" id="IPR006016">
    <property type="entry name" value="UspA"/>
</dbReference>
<dbReference type="STRING" id="641691.SAMN05421636_105237"/>
<protein>
    <submittedName>
        <fullName evidence="3">Nucleotide-binding universal stress protein, UspA family</fullName>
    </submittedName>
</protein>
<evidence type="ECO:0000259" key="2">
    <source>
        <dbReference type="Pfam" id="PF00582"/>
    </source>
</evidence>
<dbReference type="PANTHER" id="PTHR46268">
    <property type="entry name" value="STRESS RESPONSE PROTEIN NHAX"/>
    <property type="match status" value="1"/>
</dbReference>
<dbReference type="SUPFAM" id="SSF52402">
    <property type="entry name" value="Adenine nucleotide alpha hydrolases-like"/>
    <property type="match status" value="2"/>
</dbReference>
<feature type="domain" description="UspA" evidence="2">
    <location>
        <begin position="5"/>
        <end position="127"/>
    </location>
</feature>
<sequence>MNKISTILVPFDFSKSAKRALEYAVAFVGRDDDIQIVLAHISGHGNFKLDPGNFTKLAEKYGRALRKKLEWTIQGGSVTQALLDIQKTKKIDLVIMGTLGTNKEDSAEQTNTSKLVMEADCPVLMVPKGYQDFQMKRIALVLGKEEIDDTQDLGALLEVARRFNAKVHVVTIKNRPGSYGYSEEEEKNEKAIEYYLENFYSERVFINNEDVVDGILAYAENHDIDLVAILPRNHAKRSEPSAGQLTQLLTLHSTVAVLAID</sequence>
<dbReference type="Pfam" id="PF00582">
    <property type="entry name" value="Usp"/>
    <property type="match status" value="1"/>
</dbReference>
<dbReference type="RefSeq" id="WP_091868643.1">
    <property type="nucleotide sequence ID" value="NZ_FNAO01000005.1"/>
</dbReference>
<name>A0A1G7DCJ2_9FLAO</name>
<dbReference type="Proteomes" id="UP000199109">
    <property type="component" value="Unassembled WGS sequence"/>
</dbReference>
<dbReference type="EMBL" id="FNAO01000005">
    <property type="protein sequence ID" value="SDE48495.1"/>
    <property type="molecule type" value="Genomic_DNA"/>
</dbReference>
<evidence type="ECO:0000313" key="3">
    <source>
        <dbReference type="EMBL" id="SDE48495.1"/>
    </source>
</evidence>
<gene>
    <name evidence="3" type="ORF">SAMN05421636_105237</name>
</gene>
<evidence type="ECO:0000313" key="4">
    <source>
        <dbReference type="Proteomes" id="UP000199109"/>
    </source>
</evidence>
<dbReference type="CDD" id="cd00293">
    <property type="entry name" value="USP-like"/>
    <property type="match status" value="1"/>
</dbReference>
<dbReference type="InterPro" id="IPR006015">
    <property type="entry name" value="Universal_stress_UspA"/>
</dbReference>
<dbReference type="PANTHER" id="PTHR46268:SF6">
    <property type="entry name" value="UNIVERSAL STRESS PROTEIN UP12"/>
    <property type="match status" value="1"/>
</dbReference>
<dbReference type="Gene3D" id="3.40.50.12370">
    <property type="match status" value="1"/>
</dbReference>
<dbReference type="PRINTS" id="PR01438">
    <property type="entry name" value="UNVRSLSTRESS"/>
</dbReference>
<evidence type="ECO:0000256" key="1">
    <source>
        <dbReference type="ARBA" id="ARBA00008791"/>
    </source>
</evidence>
<organism evidence="3 4">
    <name type="scientific">Pricia antarctica</name>
    <dbReference type="NCBI Taxonomy" id="641691"/>
    <lineage>
        <taxon>Bacteria</taxon>
        <taxon>Pseudomonadati</taxon>
        <taxon>Bacteroidota</taxon>
        <taxon>Flavobacteriia</taxon>
        <taxon>Flavobacteriales</taxon>
        <taxon>Flavobacteriaceae</taxon>
        <taxon>Pricia</taxon>
    </lineage>
</organism>
<dbReference type="OrthoDB" id="1522603at2"/>
<keyword evidence="4" id="KW-1185">Reference proteome</keyword>